<dbReference type="InterPro" id="IPR045069">
    <property type="entry name" value="MATE_euk"/>
</dbReference>
<protein>
    <recommendedName>
        <fullName evidence="7">Protein DETOXIFICATION</fullName>
    </recommendedName>
    <alternativeName>
        <fullName evidence="7">Multidrug and toxic compound extrusion protein</fullName>
    </alternativeName>
</protein>
<feature type="transmembrane region" description="Helical" evidence="7">
    <location>
        <begin position="150"/>
        <end position="172"/>
    </location>
</feature>
<organism evidence="8">
    <name type="scientific">Brassica cretica</name>
    <name type="common">Mustard</name>
    <dbReference type="NCBI Taxonomy" id="69181"/>
    <lineage>
        <taxon>Eukaryota</taxon>
        <taxon>Viridiplantae</taxon>
        <taxon>Streptophyta</taxon>
        <taxon>Embryophyta</taxon>
        <taxon>Tracheophyta</taxon>
        <taxon>Spermatophyta</taxon>
        <taxon>Magnoliopsida</taxon>
        <taxon>eudicotyledons</taxon>
        <taxon>Gunneridae</taxon>
        <taxon>Pentapetalae</taxon>
        <taxon>rosids</taxon>
        <taxon>malvids</taxon>
        <taxon>Brassicales</taxon>
        <taxon>Brassicaceae</taxon>
        <taxon>Brassiceae</taxon>
        <taxon>Brassica</taxon>
    </lineage>
</organism>
<feature type="transmembrane region" description="Helical" evidence="7">
    <location>
        <begin position="329"/>
        <end position="350"/>
    </location>
</feature>
<dbReference type="GO" id="GO:0016020">
    <property type="term" value="C:membrane"/>
    <property type="evidence" value="ECO:0007669"/>
    <property type="project" value="UniProtKB-SubCell"/>
</dbReference>
<keyword evidence="6 7" id="KW-0472">Membrane</keyword>
<evidence type="ECO:0000256" key="1">
    <source>
        <dbReference type="ARBA" id="ARBA00004141"/>
    </source>
</evidence>
<comment type="similarity">
    <text evidence="2 7">Belongs to the multi antimicrobial extrusion (MATE) (TC 2.A.66.1) family.</text>
</comment>
<feature type="transmembrane region" description="Helical" evidence="7">
    <location>
        <begin position="62"/>
        <end position="86"/>
    </location>
</feature>
<comment type="caution">
    <text evidence="8">The sequence shown here is derived from an EMBL/GenBank/DDBJ whole genome shotgun (WGS) entry which is preliminary data.</text>
</comment>
<keyword evidence="5 7" id="KW-1133">Transmembrane helix</keyword>
<dbReference type="Pfam" id="PF01554">
    <property type="entry name" value="MatE"/>
    <property type="match status" value="2"/>
</dbReference>
<feature type="transmembrane region" description="Helical" evidence="7">
    <location>
        <begin position="211"/>
        <end position="231"/>
    </location>
</feature>
<feature type="transmembrane region" description="Helical" evidence="7">
    <location>
        <begin position="478"/>
        <end position="498"/>
    </location>
</feature>
<evidence type="ECO:0000256" key="5">
    <source>
        <dbReference type="ARBA" id="ARBA00022989"/>
    </source>
</evidence>
<dbReference type="NCBIfam" id="TIGR00797">
    <property type="entry name" value="matE"/>
    <property type="match status" value="1"/>
</dbReference>
<dbReference type="InterPro" id="IPR002528">
    <property type="entry name" value="MATE_fam"/>
</dbReference>
<dbReference type="PANTHER" id="PTHR11206">
    <property type="entry name" value="MULTIDRUG RESISTANCE PROTEIN"/>
    <property type="match status" value="1"/>
</dbReference>
<comment type="subcellular location">
    <subcellularLocation>
        <location evidence="1">Membrane</location>
        <topology evidence="1">Multi-pass membrane protein</topology>
    </subcellularLocation>
</comment>
<feature type="transmembrane region" description="Helical" evidence="7">
    <location>
        <begin position="252"/>
        <end position="270"/>
    </location>
</feature>
<evidence type="ECO:0000256" key="3">
    <source>
        <dbReference type="ARBA" id="ARBA00022448"/>
    </source>
</evidence>
<sequence>MEEPFLIREEQLVPSTRTWHRGQLTVELKKVCRLAAPMATVTSAQYLLPVISVMVAGHNGELQLSGVALATSFTNVSGFSIMYGLAGALETLCGQAYGAKQYEKLGTYTYSAIASNIPICFLISTLWIYMDKLLVSLGQDPDISRVAGSYAFSLIPALFGQAIVIPLTRFLLTQGLVLPLLYCAVTTLLFHISVCWILVFKFGLGSNGAALSISVSFWFYAVILACYVRFSTSCEMTRTFVSDDFVSCVKQFFHYGVPSAAMLCLEWWLFELLILSSGLLPNPKLETSVLSICLTTETLHYVISNGVAAAVSTRVANNLGAGSPQVARVSILAGLCLWFIESVFFSTLLFTCRNIIGYAFSNSKEVVDYVADISPLLLILSSGLLPNPKLETSVLSICLTTETLHYVISNGVAAAVSTRVANNLGAGSPQVARVSILAGLCLWLIESVFFSTLLFICRNIIGYAFSNSKEVVDYVADISPLLCLSFILDGFTAVLNGVARGSGWQHIGAWNNVVSYYLVGAPVGLYLAFSHGFNGKGLWCGVVVGSAVQATILAIVTTSMDWKKQAEKARKRIISRENGLA</sequence>
<reference evidence="8" key="1">
    <citation type="submission" date="2019-12" db="EMBL/GenBank/DDBJ databases">
        <title>Genome sequencing and annotation of Brassica cretica.</title>
        <authorList>
            <person name="Studholme D.J."/>
            <person name="Sarris P.F."/>
        </authorList>
    </citation>
    <scope>NUCLEOTIDE SEQUENCE</scope>
    <source>
        <strain evidence="8">PFS-102/07</strain>
        <tissue evidence="8">Leaf</tissue>
    </source>
</reference>
<evidence type="ECO:0000256" key="4">
    <source>
        <dbReference type="ARBA" id="ARBA00022692"/>
    </source>
</evidence>
<dbReference type="AlphaFoldDB" id="A0A8S9FBV5"/>
<feature type="transmembrane region" description="Helical" evidence="7">
    <location>
        <begin position="179"/>
        <end position="199"/>
    </location>
</feature>
<dbReference type="GO" id="GO:1990961">
    <property type="term" value="P:xenobiotic detoxification by transmembrane export across the plasma membrane"/>
    <property type="evidence" value="ECO:0007669"/>
    <property type="project" value="InterPro"/>
</dbReference>
<proteinExistence type="inferred from homology"/>
<dbReference type="CDD" id="cd13132">
    <property type="entry name" value="MATE_eukaryotic"/>
    <property type="match status" value="1"/>
</dbReference>
<feature type="transmembrane region" description="Helical" evidence="7">
    <location>
        <begin position="34"/>
        <end position="56"/>
    </location>
</feature>
<accession>A0A8S9FBV5</accession>
<feature type="transmembrane region" description="Helical" evidence="7">
    <location>
        <begin position="440"/>
        <end position="466"/>
    </location>
</feature>
<gene>
    <name evidence="8" type="ORF">F2Q70_00030078</name>
</gene>
<dbReference type="GO" id="GO:0042910">
    <property type="term" value="F:xenobiotic transmembrane transporter activity"/>
    <property type="evidence" value="ECO:0007669"/>
    <property type="project" value="InterPro"/>
</dbReference>
<keyword evidence="3" id="KW-0813">Transport</keyword>
<name>A0A8S9FBV5_BRACR</name>
<keyword evidence="4 7" id="KW-0812">Transmembrane</keyword>
<evidence type="ECO:0000256" key="2">
    <source>
        <dbReference type="ARBA" id="ARBA00010199"/>
    </source>
</evidence>
<evidence type="ECO:0000256" key="6">
    <source>
        <dbReference type="ARBA" id="ARBA00023136"/>
    </source>
</evidence>
<evidence type="ECO:0000313" key="8">
    <source>
        <dbReference type="EMBL" id="KAF2530750.1"/>
    </source>
</evidence>
<dbReference type="GO" id="GO:0015297">
    <property type="term" value="F:antiporter activity"/>
    <property type="evidence" value="ECO:0007669"/>
    <property type="project" value="InterPro"/>
</dbReference>
<feature type="transmembrane region" description="Helical" evidence="7">
    <location>
        <begin position="107"/>
        <end position="130"/>
    </location>
</feature>
<feature type="transmembrane region" description="Helical" evidence="7">
    <location>
        <begin position="541"/>
        <end position="562"/>
    </location>
</feature>
<feature type="transmembrane region" description="Helical" evidence="7">
    <location>
        <begin position="510"/>
        <end position="529"/>
    </location>
</feature>
<evidence type="ECO:0000256" key="7">
    <source>
        <dbReference type="RuleBase" id="RU004914"/>
    </source>
</evidence>
<dbReference type="EMBL" id="QGKY02002305">
    <property type="protein sequence ID" value="KAF2530750.1"/>
    <property type="molecule type" value="Genomic_DNA"/>
</dbReference>